<dbReference type="STRING" id="1817863.A2Y62_01040"/>
<evidence type="ECO:0000313" key="2">
    <source>
        <dbReference type="EMBL" id="OGF66578.1"/>
    </source>
</evidence>
<evidence type="ECO:0000313" key="3">
    <source>
        <dbReference type="Proteomes" id="UP000178943"/>
    </source>
</evidence>
<reference evidence="2 3" key="1">
    <citation type="journal article" date="2016" name="Nat. Commun.">
        <title>Thousands of microbial genomes shed light on interconnected biogeochemical processes in an aquifer system.</title>
        <authorList>
            <person name="Anantharaman K."/>
            <person name="Brown C.T."/>
            <person name="Hug L.A."/>
            <person name="Sharon I."/>
            <person name="Castelle C.J."/>
            <person name="Probst A.J."/>
            <person name="Thomas B.C."/>
            <person name="Singh A."/>
            <person name="Wilkins M.J."/>
            <person name="Karaoz U."/>
            <person name="Brodie E.L."/>
            <person name="Williams K.H."/>
            <person name="Hubbard S.S."/>
            <person name="Banfield J.F."/>
        </authorList>
    </citation>
    <scope>NUCLEOTIDE SEQUENCE [LARGE SCALE GENOMIC DNA]</scope>
</reference>
<dbReference type="Pfam" id="PF00395">
    <property type="entry name" value="SLH"/>
    <property type="match status" value="1"/>
</dbReference>
<organism evidence="2 3">
    <name type="scientific">Candidatus Fischerbacteria bacterium RBG_13_37_8</name>
    <dbReference type="NCBI Taxonomy" id="1817863"/>
    <lineage>
        <taxon>Bacteria</taxon>
        <taxon>Candidatus Fischeribacteriota</taxon>
    </lineage>
</organism>
<protein>
    <recommendedName>
        <fullName evidence="1">SLH domain-containing protein</fullName>
    </recommendedName>
</protein>
<gene>
    <name evidence="2" type="ORF">A2Y62_01040</name>
</gene>
<dbReference type="PROSITE" id="PS51272">
    <property type="entry name" value="SLH"/>
    <property type="match status" value="1"/>
</dbReference>
<dbReference type="EMBL" id="MFGW01000088">
    <property type="protein sequence ID" value="OGF66578.1"/>
    <property type="molecule type" value="Genomic_DNA"/>
</dbReference>
<dbReference type="AlphaFoldDB" id="A0A1F5VTC1"/>
<dbReference type="InterPro" id="IPR001119">
    <property type="entry name" value="SLH_dom"/>
</dbReference>
<comment type="caution">
    <text evidence="2">The sequence shown here is derived from an EMBL/GenBank/DDBJ whole genome shotgun (WGS) entry which is preliminary data.</text>
</comment>
<dbReference type="Proteomes" id="UP000178943">
    <property type="component" value="Unassembled WGS sequence"/>
</dbReference>
<proteinExistence type="predicted"/>
<evidence type="ECO:0000259" key="1">
    <source>
        <dbReference type="PROSITE" id="PS51272"/>
    </source>
</evidence>
<feature type="domain" description="SLH" evidence="1">
    <location>
        <begin position="5"/>
        <end position="62"/>
    </location>
</feature>
<sequence length="62" mass="6930">MIISCTDIFNDVPPANPFCGYIEALYNAGVVNGCAPNMYCPALYVSREQMAKFIINVYNFEL</sequence>
<accession>A0A1F5VTC1</accession>
<name>A0A1F5VTC1_9BACT</name>